<dbReference type="Pfam" id="PF18013">
    <property type="entry name" value="Phage_lysozyme2"/>
    <property type="match status" value="1"/>
</dbReference>
<organism evidence="2 3">
    <name type="scientific">Paraburkholderia franconis</name>
    <dbReference type="NCBI Taxonomy" id="2654983"/>
    <lineage>
        <taxon>Bacteria</taxon>
        <taxon>Pseudomonadati</taxon>
        <taxon>Pseudomonadota</taxon>
        <taxon>Betaproteobacteria</taxon>
        <taxon>Burkholderiales</taxon>
        <taxon>Burkholderiaceae</taxon>
        <taxon>Paraburkholderia</taxon>
    </lineage>
</organism>
<dbReference type="Proteomes" id="UP000484381">
    <property type="component" value="Unassembled WGS sequence"/>
</dbReference>
<dbReference type="InterPro" id="IPR041219">
    <property type="entry name" value="Phage_lysozyme2"/>
</dbReference>
<accession>A0A7X1TF23</accession>
<sequence length="532" mass="56354">MASKISIAITAKNQASGPIGQVTNSLSKLQAQANKGKLNSLGSSIAAGFSSNSGAISEIASFVGKAGIIGGVTALTFKIAQLESQWASSVRSMSNLAVRSGLSTTSAFGVQYAGRLAGLSAEQANGGIEQVRQTYSDAINNRNPEALKRFQAAGISTDPNRLESIESVLTKLAAYAEALRGQGKYGGAQNFLNAAGAGSLVDFLNRGPAQVASDLETAKAYIPDEQDIQRAREYADASSKLSITYDRLKTTVLSGVEPALNSLLNGIQFFFDVAGGRGRPQAQPSGSDATSQRLWNGFERFGNSLRGNGPVTMAELNGSPAQGTAQGDREPTVTARGGKLEQARSMVEWYMNHGASRTAAIGITANAFRESSLDERAVDSTGKFRGLFQWGPERRKLYEQQFGRPLDLETPEQQMAFSVWELNHNEKGTAKALADATDAPDAAAKFSSLYERPTDVKGEAQIRSGIARDLDSQLGQGVSGEGGKVRVEIVHKNAPPGTSTNITSSPNVDTQLKTDRQQAPLGDQYAFSPGNF</sequence>
<reference evidence="2 3" key="1">
    <citation type="submission" date="2019-10" db="EMBL/GenBank/DDBJ databases">
        <title>Paraburkholderia sp. isolated from nodules of Mimosa pudica from Brazilian Atlantic Forest soils.</title>
        <authorList>
            <person name="Paulitsch F."/>
            <person name="Hungria M."/>
            <person name="Dall'Agnol R."/>
        </authorList>
    </citation>
    <scope>NUCLEOTIDE SEQUENCE [LARGE SCALE GENOMIC DNA]</scope>
    <source>
        <strain evidence="2 3">CNPSo 3157</strain>
    </source>
</reference>
<comment type="caution">
    <text evidence="2">The sequence shown here is derived from an EMBL/GenBank/DDBJ whole genome shotgun (WGS) entry which is preliminary data.</text>
</comment>
<evidence type="ECO:0000313" key="2">
    <source>
        <dbReference type="EMBL" id="MPW16903.1"/>
    </source>
</evidence>
<protein>
    <submittedName>
        <fullName evidence="2">Phage tail protein</fullName>
    </submittedName>
</protein>
<dbReference type="AlphaFoldDB" id="A0A7X1TF23"/>
<dbReference type="Gene3D" id="1.10.530.10">
    <property type="match status" value="1"/>
</dbReference>
<evidence type="ECO:0000313" key="3">
    <source>
        <dbReference type="Proteomes" id="UP000484381"/>
    </source>
</evidence>
<keyword evidence="3" id="KW-1185">Reference proteome</keyword>
<dbReference type="EMBL" id="WHNP01000006">
    <property type="protein sequence ID" value="MPW16903.1"/>
    <property type="molecule type" value="Genomic_DNA"/>
</dbReference>
<proteinExistence type="predicted"/>
<evidence type="ECO:0000259" key="1">
    <source>
        <dbReference type="Pfam" id="PF18013"/>
    </source>
</evidence>
<gene>
    <name evidence="2" type="ORF">GCT13_08160</name>
</gene>
<name>A0A7X1TF23_9BURK</name>
<feature type="domain" description="Phage tail lysozyme" evidence="1">
    <location>
        <begin position="342"/>
        <end position="468"/>
    </location>
</feature>